<evidence type="ECO:0000313" key="3">
    <source>
        <dbReference type="EMBL" id="QPJ62845.1"/>
    </source>
</evidence>
<proteinExistence type="predicted"/>
<dbReference type="EMBL" id="CP048685">
    <property type="protein sequence ID" value="QPJ62845.1"/>
    <property type="molecule type" value="Genomic_DNA"/>
</dbReference>
<protein>
    <submittedName>
        <fullName evidence="3">Uncharacterized protein</fullName>
    </submittedName>
</protein>
<keyword evidence="1" id="KW-0812">Transmembrane</keyword>
<keyword evidence="1" id="KW-1133">Transmembrane helix</keyword>
<evidence type="ECO:0000256" key="2">
    <source>
        <dbReference type="SAM" id="SignalP"/>
    </source>
</evidence>
<gene>
    <name evidence="3" type="ORF">G3M70_13545</name>
</gene>
<feature type="chain" id="PRO_5032869701" evidence="2">
    <location>
        <begin position="24"/>
        <end position="64"/>
    </location>
</feature>
<dbReference type="AlphaFoldDB" id="A0A7T0BXM2"/>
<feature type="signal peptide" evidence="2">
    <location>
        <begin position="1"/>
        <end position="23"/>
    </location>
</feature>
<dbReference type="KEGG" id="nli:G3M70_13545"/>
<reference evidence="3 4" key="1">
    <citation type="submission" date="2020-02" db="EMBL/GenBank/DDBJ databases">
        <title>Genomic and physiological characterization of two novel Nitrospinaceae genera.</title>
        <authorList>
            <person name="Mueller A.J."/>
            <person name="Jung M.-Y."/>
            <person name="Strachan C.R."/>
            <person name="Herbold C.W."/>
            <person name="Kirkegaard R.H."/>
            <person name="Daims H."/>
        </authorList>
    </citation>
    <scope>NUCLEOTIDE SEQUENCE [LARGE SCALE GENOMIC DNA]</scope>
    <source>
        <strain evidence="3">EB</strain>
    </source>
</reference>
<evidence type="ECO:0000256" key="1">
    <source>
        <dbReference type="SAM" id="Phobius"/>
    </source>
</evidence>
<dbReference type="Proteomes" id="UP000594688">
    <property type="component" value="Chromosome"/>
</dbReference>
<feature type="transmembrane region" description="Helical" evidence="1">
    <location>
        <begin position="39"/>
        <end position="58"/>
    </location>
</feature>
<keyword evidence="2" id="KW-0732">Signal</keyword>
<accession>A0A7T0BXM2</accession>
<sequence length="64" mass="6802">MKKFLSVLTLAFVMISVSLPAWAVPVFSVDTTQATEDVTAGGIAVLTVSALMFGLSKIRQMLKA</sequence>
<keyword evidence="1" id="KW-0472">Membrane</keyword>
<organism evidence="3 4">
    <name type="scientific">Candidatus Nitronauta litoralis</name>
    <dbReference type="NCBI Taxonomy" id="2705533"/>
    <lineage>
        <taxon>Bacteria</taxon>
        <taxon>Pseudomonadati</taxon>
        <taxon>Nitrospinota/Tectimicrobiota group</taxon>
        <taxon>Nitrospinota</taxon>
        <taxon>Nitrospinia</taxon>
        <taxon>Nitrospinales</taxon>
        <taxon>Nitrospinaceae</taxon>
        <taxon>Candidatus Nitronauta</taxon>
    </lineage>
</organism>
<name>A0A7T0BXM2_9BACT</name>
<evidence type="ECO:0000313" key="4">
    <source>
        <dbReference type="Proteomes" id="UP000594688"/>
    </source>
</evidence>